<dbReference type="Pfam" id="PF20582">
    <property type="entry name" value="UPF0758_N"/>
    <property type="match status" value="1"/>
</dbReference>
<reference evidence="8 9" key="1">
    <citation type="journal article" date="2016" name="Nat. Commun.">
        <title>Thousands of microbial genomes shed light on interconnected biogeochemical processes in an aquifer system.</title>
        <authorList>
            <person name="Anantharaman K."/>
            <person name="Brown C.T."/>
            <person name="Hug L.A."/>
            <person name="Sharon I."/>
            <person name="Castelle C.J."/>
            <person name="Probst A.J."/>
            <person name="Thomas B.C."/>
            <person name="Singh A."/>
            <person name="Wilkins M.J."/>
            <person name="Karaoz U."/>
            <person name="Brodie E.L."/>
            <person name="Williams K.H."/>
            <person name="Hubbard S.S."/>
            <person name="Banfield J.F."/>
        </authorList>
    </citation>
    <scope>NUCLEOTIDE SEQUENCE [LARGE SCALE GENOMIC DNA]</scope>
</reference>
<dbReference type="InterPro" id="IPR046778">
    <property type="entry name" value="UPF0758_N"/>
</dbReference>
<dbReference type="NCBIfam" id="NF000642">
    <property type="entry name" value="PRK00024.1"/>
    <property type="match status" value="1"/>
</dbReference>
<dbReference type="GO" id="GO:0008237">
    <property type="term" value="F:metallopeptidase activity"/>
    <property type="evidence" value="ECO:0007669"/>
    <property type="project" value="UniProtKB-KW"/>
</dbReference>
<accession>A0A1G1VQC9</accession>
<dbReference type="Proteomes" id="UP000177324">
    <property type="component" value="Unassembled WGS sequence"/>
</dbReference>
<evidence type="ECO:0000256" key="4">
    <source>
        <dbReference type="ARBA" id="ARBA00022833"/>
    </source>
</evidence>
<dbReference type="Pfam" id="PF04002">
    <property type="entry name" value="RadC"/>
    <property type="match status" value="1"/>
</dbReference>
<feature type="domain" description="MPN" evidence="7">
    <location>
        <begin position="99"/>
        <end position="220"/>
    </location>
</feature>
<comment type="similarity">
    <text evidence="6">Belongs to the UPF0758 family.</text>
</comment>
<keyword evidence="3" id="KW-0378">Hydrolase</keyword>
<dbReference type="GO" id="GO:0046872">
    <property type="term" value="F:metal ion binding"/>
    <property type="evidence" value="ECO:0007669"/>
    <property type="project" value="UniProtKB-KW"/>
</dbReference>
<keyword evidence="1" id="KW-0645">Protease</keyword>
<dbReference type="PROSITE" id="PS01302">
    <property type="entry name" value="UPF0758"/>
    <property type="match status" value="1"/>
</dbReference>
<protein>
    <recommendedName>
        <fullName evidence="7">MPN domain-containing protein</fullName>
    </recommendedName>
</protein>
<dbReference type="InterPro" id="IPR001405">
    <property type="entry name" value="UPF0758"/>
</dbReference>
<evidence type="ECO:0000259" key="7">
    <source>
        <dbReference type="PROSITE" id="PS50249"/>
    </source>
</evidence>
<dbReference type="AlphaFoldDB" id="A0A1G1VQC9"/>
<dbReference type="InterPro" id="IPR037518">
    <property type="entry name" value="MPN"/>
</dbReference>
<dbReference type="PANTHER" id="PTHR30471:SF3">
    <property type="entry name" value="UPF0758 PROTEIN YEES-RELATED"/>
    <property type="match status" value="1"/>
</dbReference>
<dbReference type="STRING" id="1797589.A2784_00610"/>
<dbReference type="Gene3D" id="3.40.140.10">
    <property type="entry name" value="Cytidine Deaminase, domain 2"/>
    <property type="match status" value="1"/>
</dbReference>
<evidence type="ECO:0000256" key="3">
    <source>
        <dbReference type="ARBA" id="ARBA00022801"/>
    </source>
</evidence>
<name>A0A1G1VQC9_9BACT</name>
<dbReference type="CDD" id="cd08071">
    <property type="entry name" value="MPN_DUF2466"/>
    <property type="match status" value="1"/>
</dbReference>
<gene>
    <name evidence="8" type="ORF">A2784_00610</name>
</gene>
<dbReference type="InterPro" id="IPR025657">
    <property type="entry name" value="RadC_JAB"/>
</dbReference>
<sequence length="220" mass="24691">MKIKDLPKVDRPREKLEKYGPEKLSGSELLAILLGTGSKGINVVELANKILKKFSGDGISKANIVELKNTFGLGSAKACEIVACFELGRRFLQNKQSVLLLSPHDVWEELKDIRDNKKEHFVIFFLDARNQEIKREIISIGSLNANLVHPREVFEPAVRYSAAQIIVAHNHPSGDPEPSEEDLVITQKLREASKILGIELMDHVIVTKNIYLSFKEKGLL</sequence>
<evidence type="ECO:0000313" key="8">
    <source>
        <dbReference type="EMBL" id="OGY17595.1"/>
    </source>
</evidence>
<dbReference type="GO" id="GO:0006508">
    <property type="term" value="P:proteolysis"/>
    <property type="evidence" value="ECO:0007669"/>
    <property type="project" value="UniProtKB-KW"/>
</dbReference>
<dbReference type="PROSITE" id="PS50249">
    <property type="entry name" value="MPN"/>
    <property type="match status" value="1"/>
</dbReference>
<evidence type="ECO:0000256" key="5">
    <source>
        <dbReference type="ARBA" id="ARBA00023049"/>
    </source>
</evidence>
<comment type="caution">
    <text evidence="8">The sequence shown here is derived from an EMBL/GenBank/DDBJ whole genome shotgun (WGS) entry which is preliminary data.</text>
</comment>
<keyword evidence="4" id="KW-0862">Zinc</keyword>
<dbReference type="EMBL" id="MHCH01000018">
    <property type="protein sequence ID" value="OGY17595.1"/>
    <property type="molecule type" value="Genomic_DNA"/>
</dbReference>
<evidence type="ECO:0000256" key="6">
    <source>
        <dbReference type="RuleBase" id="RU003797"/>
    </source>
</evidence>
<evidence type="ECO:0000256" key="1">
    <source>
        <dbReference type="ARBA" id="ARBA00022670"/>
    </source>
</evidence>
<dbReference type="NCBIfam" id="TIGR00608">
    <property type="entry name" value="radc"/>
    <property type="match status" value="1"/>
</dbReference>
<proteinExistence type="inferred from homology"/>
<evidence type="ECO:0000256" key="2">
    <source>
        <dbReference type="ARBA" id="ARBA00022723"/>
    </source>
</evidence>
<dbReference type="InterPro" id="IPR020891">
    <property type="entry name" value="UPF0758_CS"/>
</dbReference>
<organism evidence="8 9">
    <name type="scientific">Candidatus Chisholmbacteria bacterium RIFCSPHIGHO2_01_FULL_48_12</name>
    <dbReference type="NCBI Taxonomy" id="1797589"/>
    <lineage>
        <taxon>Bacteria</taxon>
        <taxon>Candidatus Chisholmiibacteriota</taxon>
    </lineage>
</organism>
<keyword evidence="2" id="KW-0479">Metal-binding</keyword>
<evidence type="ECO:0000313" key="9">
    <source>
        <dbReference type="Proteomes" id="UP000177324"/>
    </source>
</evidence>
<dbReference type="PANTHER" id="PTHR30471">
    <property type="entry name" value="DNA REPAIR PROTEIN RADC"/>
    <property type="match status" value="1"/>
</dbReference>
<keyword evidence="5" id="KW-0482">Metalloprotease</keyword>